<organism evidence="6 7">
    <name type="scientific">Alkalisalibacterium limincola</name>
    <dbReference type="NCBI Taxonomy" id="2699169"/>
    <lineage>
        <taxon>Bacteria</taxon>
        <taxon>Pseudomonadati</taxon>
        <taxon>Pseudomonadota</taxon>
        <taxon>Gammaproteobacteria</taxon>
        <taxon>Lysobacterales</taxon>
        <taxon>Lysobacteraceae</taxon>
        <taxon>Alkalisalibacterium</taxon>
    </lineage>
</organism>
<evidence type="ECO:0000313" key="7">
    <source>
        <dbReference type="Proteomes" id="UP000321248"/>
    </source>
</evidence>
<dbReference type="SMART" id="SM00014">
    <property type="entry name" value="acidPPc"/>
    <property type="match status" value="1"/>
</dbReference>
<dbReference type="PANTHER" id="PTHR14969">
    <property type="entry name" value="SPHINGOSINE-1-PHOSPHATE PHOSPHOHYDROLASE"/>
    <property type="match status" value="1"/>
</dbReference>
<keyword evidence="4" id="KW-0472">Membrane</keyword>
<dbReference type="Pfam" id="PF14067">
    <property type="entry name" value="LssY_C"/>
    <property type="match status" value="1"/>
</dbReference>
<keyword evidence="4" id="KW-0812">Transmembrane</keyword>
<dbReference type="InterPro" id="IPR025902">
    <property type="entry name" value="LssY-like-C_dom"/>
</dbReference>
<dbReference type="AlphaFoldDB" id="A0A5C8KI50"/>
<dbReference type="EMBL" id="VRTS01000014">
    <property type="protein sequence ID" value="TXK59115.1"/>
    <property type="molecule type" value="Genomic_DNA"/>
</dbReference>
<dbReference type="SUPFAM" id="SSF48317">
    <property type="entry name" value="Acid phosphatase/Vanadium-dependent haloperoxidase"/>
    <property type="match status" value="1"/>
</dbReference>
<feature type="domain" description="Phosphatidic acid phosphatase type 2/haloperoxidase" evidence="5">
    <location>
        <begin position="30"/>
        <end position="140"/>
    </location>
</feature>
<protein>
    <recommendedName>
        <fullName evidence="1">undecaprenyl-diphosphate phosphatase</fullName>
        <ecNumber evidence="1">3.6.1.27</ecNumber>
    </recommendedName>
    <alternativeName>
        <fullName evidence="2">Undecaprenyl pyrophosphate phosphatase</fullName>
    </alternativeName>
</protein>
<dbReference type="Proteomes" id="UP000321248">
    <property type="component" value="Unassembled WGS sequence"/>
</dbReference>
<comment type="caution">
    <text evidence="6">The sequence shown here is derived from an EMBL/GenBank/DDBJ whole genome shotgun (WGS) entry which is preliminary data.</text>
</comment>
<proteinExistence type="predicted"/>
<gene>
    <name evidence="6" type="ORF">FU658_13960</name>
</gene>
<evidence type="ECO:0000259" key="5">
    <source>
        <dbReference type="SMART" id="SM00014"/>
    </source>
</evidence>
<feature type="transmembrane region" description="Helical" evidence="4">
    <location>
        <begin position="31"/>
        <end position="51"/>
    </location>
</feature>
<dbReference type="EC" id="3.6.1.27" evidence="1"/>
<accession>A0A5C8KI50</accession>
<dbReference type="Pfam" id="PF01569">
    <property type="entry name" value="PAP2"/>
    <property type="match status" value="1"/>
</dbReference>
<evidence type="ECO:0000256" key="2">
    <source>
        <dbReference type="ARBA" id="ARBA00032707"/>
    </source>
</evidence>
<dbReference type="InterPro" id="IPR000326">
    <property type="entry name" value="PAP2/HPO"/>
</dbReference>
<name>A0A5C8KI50_9GAMM</name>
<feature type="transmembrane region" description="Helical" evidence="4">
    <location>
        <begin position="71"/>
        <end position="88"/>
    </location>
</feature>
<dbReference type="PANTHER" id="PTHR14969:SF13">
    <property type="entry name" value="AT30094P"/>
    <property type="match status" value="1"/>
</dbReference>
<feature type="transmembrane region" description="Helical" evidence="4">
    <location>
        <begin position="6"/>
        <end position="24"/>
    </location>
</feature>
<keyword evidence="7" id="KW-1185">Reference proteome</keyword>
<dbReference type="OrthoDB" id="9780918at2"/>
<evidence type="ECO:0000256" key="3">
    <source>
        <dbReference type="ARBA" id="ARBA00047594"/>
    </source>
</evidence>
<evidence type="ECO:0000313" key="6">
    <source>
        <dbReference type="EMBL" id="TXK59115.1"/>
    </source>
</evidence>
<feature type="transmembrane region" description="Helical" evidence="4">
    <location>
        <begin position="125"/>
        <end position="144"/>
    </location>
</feature>
<dbReference type="CDD" id="cd03392">
    <property type="entry name" value="PAP2_like_2"/>
    <property type="match status" value="1"/>
</dbReference>
<feature type="transmembrane region" description="Helical" evidence="4">
    <location>
        <begin position="151"/>
        <end position="172"/>
    </location>
</feature>
<keyword evidence="4" id="KW-1133">Transmembrane helix</keyword>
<dbReference type="Gene3D" id="1.20.144.10">
    <property type="entry name" value="Phosphatidic acid phosphatase type 2/haloperoxidase"/>
    <property type="match status" value="1"/>
</dbReference>
<dbReference type="RefSeq" id="WP_147892640.1">
    <property type="nucleotide sequence ID" value="NZ_VRTS01000014.1"/>
</dbReference>
<reference evidence="6 7" key="1">
    <citation type="submission" date="2019-08" db="EMBL/GenBank/DDBJ databases">
        <authorList>
            <person name="Karlyshev A.V."/>
        </authorList>
    </citation>
    <scope>NUCLEOTIDE SEQUENCE [LARGE SCALE GENOMIC DNA]</scope>
    <source>
        <strain evidence="6 7">Alg18-2.2</strain>
    </source>
</reference>
<sequence>MLSVLGDWPVLGPAFFAVTVWLLWRRRTTAAAHWVGAAVTGLALVTSLGWLLEMPRPPEALLAPGFSFPSVPVTMATVVYGFFAVLVARELPGRRRGWPYVVAGMLIACVAFSRLYLGAHWFTDVLAGLMLGLAWITGLGIAYRRRVVRSFWVRPVSLVFFLCVGLSAAWFGPRQASFVLAQFDPPLVREPMDMPLWWSEGWQALPERRNRISGARSWPMNVEYGGELQRLVATLEAQGWQRLEAGGWEGLLRTMANDAAPDNLPVLPIAYEGRAEALLMARADAGGEALSVLRLWPAPYVLMPQRRPLWVGTVQTLHFNARLDLVSFWEAQPDDGLARGELLDSVSRGGLLEHAQVFRPESMLNVIRLREATPR</sequence>
<comment type="catalytic activity">
    <reaction evidence="3">
        <text>di-trans,octa-cis-undecaprenyl diphosphate + H2O = di-trans,octa-cis-undecaprenyl phosphate + phosphate + H(+)</text>
        <dbReference type="Rhea" id="RHEA:28094"/>
        <dbReference type="ChEBI" id="CHEBI:15377"/>
        <dbReference type="ChEBI" id="CHEBI:15378"/>
        <dbReference type="ChEBI" id="CHEBI:43474"/>
        <dbReference type="ChEBI" id="CHEBI:58405"/>
        <dbReference type="ChEBI" id="CHEBI:60392"/>
        <dbReference type="EC" id="3.6.1.27"/>
    </reaction>
</comment>
<dbReference type="GO" id="GO:0050380">
    <property type="term" value="F:undecaprenyl-diphosphatase activity"/>
    <property type="evidence" value="ECO:0007669"/>
    <property type="project" value="UniProtKB-EC"/>
</dbReference>
<evidence type="ECO:0000256" key="1">
    <source>
        <dbReference type="ARBA" id="ARBA00012374"/>
    </source>
</evidence>
<dbReference type="InterPro" id="IPR036938">
    <property type="entry name" value="PAP2/HPO_sf"/>
</dbReference>
<evidence type="ECO:0000256" key="4">
    <source>
        <dbReference type="SAM" id="Phobius"/>
    </source>
</evidence>
<feature type="transmembrane region" description="Helical" evidence="4">
    <location>
        <begin position="100"/>
        <end position="119"/>
    </location>
</feature>